<dbReference type="PROSITE" id="PS51257">
    <property type="entry name" value="PROKAR_LIPOPROTEIN"/>
    <property type="match status" value="1"/>
</dbReference>
<dbReference type="Gene3D" id="2.130.10.10">
    <property type="entry name" value="YVTN repeat-like/Quinoprotein amine dehydrogenase"/>
    <property type="match status" value="1"/>
</dbReference>
<feature type="region of interest" description="Disordered" evidence="1">
    <location>
        <begin position="106"/>
        <end position="132"/>
    </location>
</feature>
<dbReference type="SUPFAM" id="SSF110296">
    <property type="entry name" value="Oligoxyloglucan reducing end-specific cellobiohydrolase"/>
    <property type="match status" value="1"/>
</dbReference>
<feature type="compositionally biased region" description="Low complexity" evidence="1">
    <location>
        <begin position="109"/>
        <end position="120"/>
    </location>
</feature>
<dbReference type="EMBL" id="JBHMAS010000153">
    <property type="protein sequence ID" value="MFB9785536.1"/>
    <property type="molecule type" value="Genomic_DNA"/>
</dbReference>
<evidence type="ECO:0000313" key="3">
    <source>
        <dbReference type="EMBL" id="MFB9785536.1"/>
    </source>
</evidence>
<dbReference type="InterPro" id="IPR054817">
    <property type="entry name" value="Glycosyl_F510_1955-like"/>
</dbReference>
<reference evidence="3 4" key="1">
    <citation type="submission" date="2024-09" db="EMBL/GenBank/DDBJ databases">
        <authorList>
            <person name="Sun Q."/>
            <person name="Mori K."/>
        </authorList>
    </citation>
    <scope>NUCLEOTIDE SEQUENCE [LARGE SCALE GENOMIC DNA]</scope>
    <source>
        <strain evidence="3 4">JCM 11411</strain>
    </source>
</reference>
<accession>A0ABV5XTZ8</accession>
<feature type="chain" id="PRO_5046476438" evidence="2">
    <location>
        <begin position="27"/>
        <end position="280"/>
    </location>
</feature>
<dbReference type="NCBIfam" id="NF045728">
    <property type="entry name" value="glycosyl_F510_1955"/>
    <property type="match status" value="1"/>
</dbReference>
<keyword evidence="4" id="KW-1185">Reference proteome</keyword>
<dbReference type="InterPro" id="IPR015943">
    <property type="entry name" value="WD40/YVTN_repeat-like_dom_sf"/>
</dbReference>
<evidence type="ECO:0000256" key="1">
    <source>
        <dbReference type="SAM" id="MobiDB-lite"/>
    </source>
</evidence>
<evidence type="ECO:0000256" key="2">
    <source>
        <dbReference type="SAM" id="SignalP"/>
    </source>
</evidence>
<comment type="caution">
    <text evidence="3">The sequence shown here is derived from an EMBL/GenBank/DDBJ whole genome shotgun (WGS) entry which is preliminary data.</text>
</comment>
<organism evidence="3 4">
    <name type="scientific">Rhodococcus baikonurensis</name>
    <dbReference type="NCBI Taxonomy" id="172041"/>
    <lineage>
        <taxon>Bacteria</taxon>
        <taxon>Bacillati</taxon>
        <taxon>Actinomycetota</taxon>
        <taxon>Actinomycetes</taxon>
        <taxon>Mycobacteriales</taxon>
        <taxon>Nocardiaceae</taxon>
        <taxon>Rhodococcus</taxon>
        <taxon>Rhodococcus erythropolis group</taxon>
    </lineage>
</organism>
<proteinExistence type="predicted"/>
<dbReference type="RefSeq" id="WP_064113380.1">
    <property type="nucleotide sequence ID" value="NZ_JBHMAS010000153.1"/>
</dbReference>
<evidence type="ECO:0000313" key="4">
    <source>
        <dbReference type="Proteomes" id="UP001589587"/>
    </source>
</evidence>
<sequence length="280" mass="28391">MPNSRRARASPLVGVVGATLIAVLLAACSTQVSDDQAGQSGAPSMPGVEFATELDHLHGLHVNADGTVLAGTHRGLFAIGDSGDTVQVGDSDDDLMGLAGATGSDTLFSSGHPGPSSSAANPLGLRTSNDGGRTWTDGSLAGKVDFHSLATDGNTLVGFDGVSGVKSSKDEGRSWESGAALEVASLALTDTGTWAVTSSGLQYSSNDGRTFTDATGAPSLVLIAGASDALWGVDQDGFAWRSREGKDWEKRANVGAVEALTAASYDSAYAATSQSLYALH</sequence>
<dbReference type="Proteomes" id="UP001589587">
    <property type="component" value="Unassembled WGS sequence"/>
</dbReference>
<name>A0ABV5XTZ8_9NOCA</name>
<keyword evidence="2" id="KW-0732">Signal</keyword>
<gene>
    <name evidence="3" type="ORF">ACFFQ6_38210</name>
</gene>
<protein>
    <submittedName>
        <fullName evidence="3">F510_1955 family glycosylhydrolase</fullName>
    </submittedName>
</protein>
<feature type="signal peptide" evidence="2">
    <location>
        <begin position="1"/>
        <end position="26"/>
    </location>
</feature>